<dbReference type="InterPro" id="IPR023214">
    <property type="entry name" value="HAD_sf"/>
</dbReference>
<gene>
    <name evidence="1" type="primary">phnX</name>
    <name evidence="1" type="ORF">SPIL2461_LOCUS17122</name>
</gene>
<sequence length="288" mass="32017">MWAVSRRVLRLPQALGQCAVRQIGQSQAVPYQPITLSPTMLRKATRTLLNDIDLIVYDMAGTTVQEGGIVYKTLQSAMREDGLQVSDEEMHPWHGAKKEAVIEHFALKAGTPPADIAERVTRVGEWFVNAIDEAYFNEASAIDHIDIGLLGYFRQLKDAGIKIAFDTGYPENIQKGLIKRLGFDKVADAYISSYQVAEGRPYPYMIHHLMEQTKVMNVKRVCKVGDSVRDIEEGRNAGCGLVVGVLSGADDFDELMKAGAHVVCERVTDLPVPRRHVAPDERRLPDLS</sequence>
<dbReference type="InterPro" id="IPR050155">
    <property type="entry name" value="HAD-like_hydrolase_sf"/>
</dbReference>
<keyword evidence="2" id="KW-1185">Reference proteome</keyword>
<dbReference type="SFLD" id="SFLDG01129">
    <property type="entry name" value="C1.5:_HAD__Beta-PGM__Phosphata"/>
    <property type="match status" value="1"/>
</dbReference>
<dbReference type="Pfam" id="PF00702">
    <property type="entry name" value="Hydrolase"/>
    <property type="match status" value="1"/>
</dbReference>
<name>A0A812VVD6_SYMPI</name>
<dbReference type="SUPFAM" id="SSF56784">
    <property type="entry name" value="HAD-like"/>
    <property type="match status" value="1"/>
</dbReference>
<dbReference type="Proteomes" id="UP000649617">
    <property type="component" value="Unassembled WGS sequence"/>
</dbReference>
<dbReference type="AlphaFoldDB" id="A0A812VVD6"/>
<dbReference type="OrthoDB" id="412872at2759"/>
<dbReference type="Gene3D" id="3.40.50.1000">
    <property type="entry name" value="HAD superfamily/HAD-like"/>
    <property type="match status" value="1"/>
</dbReference>
<organism evidence="1 2">
    <name type="scientific">Symbiodinium pilosum</name>
    <name type="common">Dinoflagellate</name>
    <dbReference type="NCBI Taxonomy" id="2952"/>
    <lineage>
        <taxon>Eukaryota</taxon>
        <taxon>Sar</taxon>
        <taxon>Alveolata</taxon>
        <taxon>Dinophyceae</taxon>
        <taxon>Suessiales</taxon>
        <taxon>Symbiodiniaceae</taxon>
        <taxon>Symbiodinium</taxon>
    </lineage>
</organism>
<dbReference type="InterPro" id="IPR036412">
    <property type="entry name" value="HAD-like_sf"/>
</dbReference>
<evidence type="ECO:0000313" key="2">
    <source>
        <dbReference type="Proteomes" id="UP000649617"/>
    </source>
</evidence>
<reference evidence="1" key="1">
    <citation type="submission" date="2021-02" db="EMBL/GenBank/DDBJ databases">
        <authorList>
            <person name="Dougan E. K."/>
            <person name="Rhodes N."/>
            <person name="Thang M."/>
            <person name="Chan C."/>
        </authorList>
    </citation>
    <scope>NUCLEOTIDE SEQUENCE</scope>
</reference>
<dbReference type="EMBL" id="CAJNIZ010042966">
    <property type="protein sequence ID" value="CAE7644766.1"/>
    <property type="molecule type" value="Genomic_DNA"/>
</dbReference>
<dbReference type="GO" id="GO:0005829">
    <property type="term" value="C:cytosol"/>
    <property type="evidence" value="ECO:0007669"/>
    <property type="project" value="TreeGrafter"/>
</dbReference>
<protein>
    <submittedName>
        <fullName evidence="1">PhnX protein</fullName>
    </submittedName>
</protein>
<dbReference type="Gene3D" id="1.10.150.240">
    <property type="entry name" value="Putative phosphatase, domain 2"/>
    <property type="match status" value="1"/>
</dbReference>
<dbReference type="InterPro" id="IPR023198">
    <property type="entry name" value="PGP-like_dom2"/>
</dbReference>
<evidence type="ECO:0000313" key="1">
    <source>
        <dbReference type="EMBL" id="CAE7644766.1"/>
    </source>
</evidence>
<dbReference type="SFLD" id="SFLDS00003">
    <property type="entry name" value="Haloacid_Dehalogenase"/>
    <property type="match status" value="1"/>
</dbReference>
<proteinExistence type="predicted"/>
<dbReference type="GO" id="GO:0008967">
    <property type="term" value="F:phosphoglycolate phosphatase activity"/>
    <property type="evidence" value="ECO:0007669"/>
    <property type="project" value="TreeGrafter"/>
</dbReference>
<comment type="caution">
    <text evidence="1">The sequence shown here is derived from an EMBL/GenBank/DDBJ whole genome shotgun (WGS) entry which is preliminary data.</text>
</comment>
<dbReference type="PANTHER" id="PTHR43434">
    <property type="entry name" value="PHOSPHOGLYCOLATE PHOSPHATASE"/>
    <property type="match status" value="1"/>
</dbReference>
<accession>A0A812VVD6</accession>
<dbReference type="PANTHER" id="PTHR43434:SF19">
    <property type="entry name" value="PHOSPHONOACETALDEHYDE HYDROLASE"/>
    <property type="match status" value="1"/>
</dbReference>
<dbReference type="GO" id="GO:0006281">
    <property type="term" value="P:DNA repair"/>
    <property type="evidence" value="ECO:0007669"/>
    <property type="project" value="TreeGrafter"/>
</dbReference>